<dbReference type="EMBL" id="CP091196">
    <property type="protein sequence ID" value="UQS25792.1"/>
    <property type="molecule type" value="Genomic_DNA"/>
</dbReference>
<name>A0ABY4P0B8_9PSEU</name>
<dbReference type="Pfam" id="PF13576">
    <property type="entry name" value="Pentapeptide_3"/>
    <property type="match status" value="2"/>
</dbReference>
<organism evidence="2 3">
    <name type="scientific">Amycolatopsis thermalba</name>
    <dbReference type="NCBI Taxonomy" id="944492"/>
    <lineage>
        <taxon>Bacteria</taxon>
        <taxon>Bacillati</taxon>
        <taxon>Actinomycetota</taxon>
        <taxon>Actinomycetes</taxon>
        <taxon>Pseudonocardiales</taxon>
        <taxon>Pseudonocardiaceae</taxon>
        <taxon>Amycolatopsis</taxon>
    </lineage>
</organism>
<proteinExistence type="predicted"/>
<dbReference type="Proteomes" id="UP000830158">
    <property type="component" value="Chromosome"/>
</dbReference>
<keyword evidence="1" id="KW-1133">Transmembrane helix</keyword>
<keyword evidence="1" id="KW-0812">Transmembrane</keyword>
<evidence type="ECO:0000256" key="1">
    <source>
        <dbReference type="SAM" id="Phobius"/>
    </source>
</evidence>
<accession>A0ABY4P0B8</accession>
<dbReference type="InterPro" id="IPR001646">
    <property type="entry name" value="5peptide_repeat"/>
</dbReference>
<evidence type="ECO:0000313" key="2">
    <source>
        <dbReference type="EMBL" id="UQS25792.1"/>
    </source>
</evidence>
<keyword evidence="1" id="KW-0472">Membrane</keyword>
<feature type="transmembrane region" description="Helical" evidence="1">
    <location>
        <begin position="61"/>
        <end position="78"/>
    </location>
</feature>
<dbReference type="RefSeq" id="WP_116112073.1">
    <property type="nucleotide sequence ID" value="NZ_CP091196.1"/>
</dbReference>
<sequence>MNPPPSARRERVGDKVLSNRTIALCAAILVVSAAVACWLLLRLYGHGTDADKARLDGIRTVGTIVLGAGGAVALLLAARKQQTAEHDLATKRHDLALREQANEDARHDAAERRITDLYLKAVEQLGSEKAPVRLAGLHALDRLAQDNPAQRQRIVDVITAYLRMPYALPEPAESAARERYWVQLQEREVRLTAQRILTDHLDPLSGAGHRFWPDIDLDLSGALLIDFTLRGCQINNGRFVGAEFAGRTLMLGVSFVGDTHFGDATFSGDAWFVEATFNGNARFDRAEFAGDARFDEATFVGATAFRDTTFLGEARFDDATLSGNVVFSGATFTGNASFRRASFTDAWLPGVEFSRDAYFDRATFAGDAWFSRVAFSSYTTFDLAVFTGDIRFSGATLDGVAYQPPQLQGDDVLFDQ</sequence>
<gene>
    <name evidence="2" type="ORF">L1857_24770</name>
</gene>
<protein>
    <submittedName>
        <fullName evidence="2">Pentapeptide repeat-containing protein</fullName>
    </submittedName>
</protein>
<evidence type="ECO:0000313" key="3">
    <source>
        <dbReference type="Proteomes" id="UP000830158"/>
    </source>
</evidence>
<keyword evidence="3" id="KW-1185">Reference proteome</keyword>
<dbReference type="SUPFAM" id="SSF141571">
    <property type="entry name" value="Pentapeptide repeat-like"/>
    <property type="match status" value="1"/>
</dbReference>
<reference evidence="2" key="1">
    <citation type="submission" date="2022-01" db="EMBL/GenBank/DDBJ databases">
        <title>PSI-footprinting approach for the identification of protein synthesis inhibitor producers.</title>
        <authorList>
            <person name="Handel F."/>
            <person name="Kulik A."/>
            <person name="Wex K.W."/>
            <person name="Berscheid A."/>
            <person name="Saur J.S."/>
            <person name="Winkler A."/>
            <person name="Wibberg D."/>
            <person name="Kalinowski J."/>
            <person name="Broetz-Oesterhelt H."/>
            <person name="Mast Y."/>
        </authorList>
    </citation>
    <scope>NUCLEOTIDE SEQUENCE</scope>
    <source>
        <strain evidence="2">KNN 49.3e</strain>
    </source>
</reference>
<dbReference type="Gene3D" id="2.160.20.80">
    <property type="entry name" value="E3 ubiquitin-protein ligase SopA"/>
    <property type="match status" value="1"/>
</dbReference>
<feature type="transmembrane region" description="Helical" evidence="1">
    <location>
        <begin position="21"/>
        <end position="41"/>
    </location>
</feature>